<evidence type="ECO:0000313" key="1">
    <source>
        <dbReference type="Proteomes" id="UP000887565"/>
    </source>
</evidence>
<evidence type="ECO:0000313" key="2">
    <source>
        <dbReference type="WBParaSite" id="nRc.2.0.1.t00718-RA"/>
    </source>
</evidence>
<protein>
    <submittedName>
        <fullName evidence="2">Uncharacterized protein</fullName>
    </submittedName>
</protein>
<proteinExistence type="predicted"/>
<dbReference type="WBParaSite" id="nRc.2.0.1.t00718-RA">
    <property type="protein sequence ID" value="nRc.2.0.1.t00718-RA"/>
    <property type="gene ID" value="nRc.2.0.1.g00718"/>
</dbReference>
<keyword evidence="1" id="KW-1185">Reference proteome</keyword>
<accession>A0A915HGH6</accession>
<name>A0A915HGH6_ROMCU</name>
<dbReference type="AlphaFoldDB" id="A0A915HGH6"/>
<sequence>MKSVNQGNVPKNFHLIPGHKALVTNLNPERLTPTALTDLQAVTAPALGNPQAFGATLTSPAPTIPKIASGSRDKMLNTPICKIPTVQLTPLSRRKPIFGSILTTSVAKEIGDHATEHCPIEVQITPAAQGIIFMKVIQ</sequence>
<dbReference type="Proteomes" id="UP000887565">
    <property type="component" value="Unplaced"/>
</dbReference>
<reference evidence="2" key="1">
    <citation type="submission" date="2022-11" db="UniProtKB">
        <authorList>
            <consortium name="WormBaseParasite"/>
        </authorList>
    </citation>
    <scope>IDENTIFICATION</scope>
</reference>
<organism evidence="1 2">
    <name type="scientific">Romanomermis culicivorax</name>
    <name type="common">Nematode worm</name>
    <dbReference type="NCBI Taxonomy" id="13658"/>
    <lineage>
        <taxon>Eukaryota</taxon>
        <taxon>Metazoa</taxon>
        <taxon>Ecdysozoa</taxon>
        <taxon>Nematoda</taxon>
        <taxon>Enoplea</taxon>
        <taxon>Dorylaimia</taxon>
        <taxon>Mermithida</taxon>
        <taxon>Mermithoidea</taxon>
        <taxon>Mermithidae</taxon>
        <taxon>Romanomermis</taxon>
    </lineage>
</organism>